<evidence type="ECO:0000313" key="2">
    <source>
        <dbReference type="Proteomes" id="UP000465302"/>
    </source>
</evidence>
<evidence type="ECO:0000313" key="1">
    <source>
        <dbReference type="EMBL" id="GFG48609.1"/>
    </source>
</evidence>
<name>A0A7I9VTX1_MYCAG</name>
<dbReference type="EMBL" id="BLKS01000001">
    <property type="protein sequence ID" value="GFG48609.1"/>
    <property type="molecule type" value="Genomic_DNA"/>
</dbReference>
<dbReference type="RefSeq" id="WP_163700218.1">
    <property type="nucleotide sequence ID" value="NZ_BLKS01000001.1"/>
</dbReference>
<dbReference type="AlphaFoldDB" id="A0A7I9VTX1"/>
<organism evidence="1 2">
    <name type="scientific">Mycolicibacterium agri</name>
    <name type="common">Mycobacterium agri</name>
    <dbReference type="NCBI Taxonomy" id="36811"/>
    <lineage>
        <taxon>Bacteria</taxon>
        <taxon>Bacillati</taxon>
        <taxon>Actinomycetota</taxon>
        <taxon>Actinomycetes</taxon>
        <taxon>Mycobacteriales</taxon>
        <taxon>Mycobacteriaceae</taxon>
        <taxon>Mycolicibacterium</taxon>
    </lineage>
</organism>
<dbReference type="Proteomes" id="UP000465302">
    <property type="component" value="Unassembled WGS sequence"/>
</dbReference>
<comment type="caution">
    <text evidence="1">The sequence shown here is derived from an EMBL/GenBank/DDBJ whole genome shotgun (WGS) entry which is preliminary data.</text>
</comment>
<reference evidence="1 2" key="1">
    <citation type="journal article" date="2019" name="Emerg. Microbes Infect.">
        <title>Comprehensive subspecies identification of 175 nontuberculous mycobacteria species based on 7547 genomic profiles.</title>
        <authorList>
            <person name="Matsumoto Y."/>
            <person name="Kinjo T."/>
            <person name="Motooka D."/>
            <person name="Nabeya D."/>
            <person name="Jung N."/>
            <person name="Uechi K."/>
            <person name="Horii T."/>
            <person name="Iida T."/>
            <person name="Fujita J."/>
            <person name="Nakamura S."/>
        </authorList>
    </citation>
    <scope>NUCLEOTIDE SEQUENCE [LARGE SCALE GENOMIC DNA]</scope>
    <source>
        <strain evidence="1 2">JCM 6377</strain>
    </source>
</reference>
<accession>A0A7I9VTX1</accession>
<gene>
    <name evidence="1" type="ORF">MAGR_00500</name>
</gene>
<sequence length="57" mass="6298">MVSRKHEDEVFAAAALSKIEGEADIVEMLGKEPNALVLGYRYLAPMMPLDSTELLPH</sequence>
<protein>
    <submittedName>
        <fullName evidence="1">Uncharacterized protein</fullName>
    </submittedName>
</protein>
<proteinExistence type="predicted"/>